<dbReference type="EMBL" id="FOTS01000049">
    <property type="protein sequence ID" value="SFM16842.1"/>
    <property type="molecule type" value="Genomic_DNA"/>
</dbReference>
<proteinExistence type="predicted"/>
<accession>A0A1I4NQE2</accession>
<reference evidence="4" key="1">
    <citation type="submission" date="2016-10" db="EMBL/GenBank/DDBJ databases">
        <authorList>
            <person name="Varghese N."/>
            <person name="Submissions S."/>
        </authorList>
    </citation>
    <scope>NUCLEOTIDE SEQUENCE [LARGE SCALE GENOMIC DNA]</scope>
    <source>
        <strain evidence="4">DSM 13327</strain>
    </source>
</reference>
<dbReference type="InterPro" id="IPR025668">
    <property type="entry name" value="Tnp_DDE_dom"/>
</dbReference>
<dbReference type="EMBL" id="FOTS01000050">
    <property type="protein sequence ID" value="SFM17689.1"/>
    <property type="molecule type" value="Genomic_DNA"/>
</dbReference>
<dbReference type="PANTHER" id="PTHR33408">
    <property type="entry name" value="TRANSPOSASE"/>
    <property type="match status" value="1"/>
</dbReference>
<dbReference type="Proteomes" id="UP000199520">
    <property type="component" value="Unassembled WGS sequence"/>
</dbReference>
<dbReference type="PANTHER" id="PTHR33408:SF2">
    <property type="entry name" value="TRANSPOSASE DDE DOMAIN-CONTAINING PROTEIN"/>
    <property type="match status" value="1"/>
</dbReference>
<evidence type="ECO:0000313" key="2">
    <source>
        <dbReference type="EMBL" id="SFM16842.1"/>
    </source>
</evidence>
<dbReference type="STRING" id="1123291.SAMN04490355_104929"/>
<feature type="domain" description="Transposase DDE" evidence="1">
    <location>
        <begin position="2"/>
        <end position="45"/>
    </location>
</feature>
<keyword evidence="4" id="KW-1185">Reference proteome</keyword>
<dbReference type="OrthoDB" id="9789070at2"/>
<sequence length="63" mass="7254">SIQVEGAFGVLKEDMGFRRFLMRSQVKVHTEFLLLCMAYNLKKLHNKIQNGRCGSYLHIPKAS</sequence>
<dbReference type="RefSeq" id="WP_139214808.1">
    <property type="nucleotide sequence ID" value="NZ_FOTS01000049.1"/>
</dbReference>
<feature type="non-terminal residue" evidence="3">
    <location>
        <position position="1"/>
    </location>
</feature>
<dbReference type="Pfam" id="PF13751">
    <property type="entry name" value="DDE_Tnp_1_6"/>
    <property type="match status" value="1"/>
</dbReference>
<reference evidence="3" key="2">
    <citation type="submission" date="2016-10" db="EMBL/GenBank/DDBJ databases">
        <authorList>
            <person name="de Groot N.N."/>
        </authorList>
    </citation>
    <scope>NUCLEOTIDE SEQUENCE [LARGE SCALE GENOMIC DNA]</scope>
    <source>
        <strain evidence="3">DSM 13327</strain>
    </source>
</reference>
<evidence type="ECO:0000313" key="4">
    <source>
        <dbReference type="Proteomes" id="UP000199520"/>
    </source>
</evidence>
<evidence type="ECO:0000259" key="1">
    <source>
        <dbReference type="Pfam" id="PF13751"/>
    </source>
</evidence>
<name>A0A1I4NQE2_9FIRM</name>
<organism evidence="3 4">
    <name type="scientific">Pelosinus propionicus DSM 13327</name>
    <dbReference type="NCBI Taxonomy" id="1123291"/>
    <lineage>
        <taxon>Bacteria</taxon>
        <taxon>Bacillati</taxon>
        <taxon>Bacillota</taxon>
        <taxon>Negativicutes</taxon>
        <taxon>Selenomonadales</taxon>
        <taxon>Sporomusaceae</taxon>
        <taxon>Pelosinus</taxon>
    </lineage>
</organism>
<evidence type="ECO:0000313" key="3">
    <source>
        <dbReference type="EMBL" id="SFM17689.1"/>
    </source>
</evidence>
<dbReference type="AlphaFoldDB" id="A0A1I4NQE2"/>
<gene>
    <name evidence="2" type="ORF">SAMN04490355_104929</name>
    <name evidence="3" type="ORF">SAMN04490355_105037</name>
</gene>
<protein>
    <submittedName>
        <fullName evidence="3">Transposase DDE domain-containing protein</fullName>
    </submittedName>
</protein>